<comment type="caution">
    <text evidence="2">The sequence shown here is derived from an EMBL/GenBank/DDBJ whole genome shotgun (WGS) entry which is preliminary data.</text>
</comment>
<sequence>MRPLSPPRPTVRWELLERHLEEAEFLWTQWEHGLWSPELTLSSLAEGDEGRLRAHLDALVLGGSAAATRLLLPALTSEDPARVASAAWALLSAEDADWREPVFQQLEQGAEETHPGLLRALELLDRPDLHALLLKKLPTLQPTLQAGALRVARVRHLDTSAALEKLDWEADPALHAEALRALPFAPRTQTGEARLSRALGHAHPTVSTAALETGLLLGSREAWEHARGSSSRGALLALAVAGEPKDLAGLLARLKDGSAPAEVIWAVGFSGRLPTAEALLPLLRDEAQGPLAAASFAAITGLPLVPPFLVEAPTDEDEDAEEEAEPEAEDLQARLPSPRVLPGEVDAQAVETWWTQRRGGFTEGARLLRGTPLTVEVLVRALETEPMRRRPSLAWEAALRGGGTLQVESRQWTRVQREQALPLRGQRPEWLARAGSWPQGRRGDIPA</sequence>
<accession>A0A7Y4IQQ5</accession>
<evidence type="ECO:0000256" key="1">
    <source>
        <dbReference type="SAM" id="MobiDB-lite"/>
    </source>
</evidence>
<proteinExistence type="predicted"/>
<evidence type="ECO:0000313" key="2">
    <source>
        <dbReference type="EMBL" id="NOJ83686.1"/>
    </source>
</evidence>
<feature type="region of interest" description="Disordered" evidence="1">
    <location>
        <begin position="314"/>
        <end position="335"/>
    </location>
</feature>
<gene>
    <name evidence="2" type="ORF">HNV28_36175</name>
</gene>
<dbReference type="AlphaFoldDB" id="A0A7Y4IQQ5"/>
<evidence type="ECO:0000313" key="3">
    <source>
        <dbReference type="Proteomes" id="UP000533080"/>
    </source>
</evidence>
<organism evidence="2 3">
    <name type="scientific">Myxococcus xanthus</name>
    <dbReference type="NCBI Taxonomy" id="34"/>
    <lineage>
        <taxon>Bacteria</taxon>
        <taxon>Pseudomonadati</taxon>
        <taxon>Myxococcota</taxon>
        <taxon>Myxococcia</taxon>
        <taxon>Myxococcales</taxon>
        <taxon>Cystobacterineae</taxon>
        <taxon>Myxococcaceae</taxon>
        <taxon>Myxococcus</taxon>
    </lineage>
</organism>
<dbReference type="NCBIfam" id="TIGR02270">
    <property type="entry name" value="TIGR02270 family protein"/>
    <property type="match status" value="1"/>
</dbReference>
<feature type="compositionally biased region" description="Acidic residues" evidence="1">
    <location>
        <begin position="314"/>
        <end position="330"/>
    </location>
</feature>
<reference evidence="2 3" key="1">
    <citation type="submission" date="2020-05" db="EMBL/GenBank/DDBJ databases">
        <authorList>
            <person name="Whitworth D."/>
        </authorList>
    </citation>
    <scope>NUCLEOTIDE SEQUENCE [LARGE SCALE GENOMIC DNA]</scope>
    <source>
        <strain evidence="2 3">AM005</strain>
    </source>
</reference>
<dbReference type="EMBL" id="JABFNT010000226">
    <property type="protein sequence ID" value="NOJ83686.1"/>
    <property type="molecule type" value="Genomic_DNA"/>
</dbReference>
<dbReference type="InterPro" id="IPR011959">
    <property type="entry name" value="CHP02270"/>
</dbReference>
<dbReference type="Proteomes" id="UP000533080">
    <property type="component" value="Unassembled WGS sequence"/>
</dbReference>
<name>A0A7Y4IQQ5_MYXXA</name>
<dbReference type="RefSeq" id="WP_171445412.1">
    <property type="nucleotide sequence ID" value="NZ_JABFNS010000008.1"/>
</dbReference>
<protein>
    <submittedName>
        <fullName evidence="2">TIGR02270 family protein</fullName>
    </submittedName>
</protein>